<organism evidence="1 2">
    <name type="scientific">Candidatus Magasanikbacteria bacterium CG10_big_fil_rev_8_21_14_0_10_47_10</name>
    <dbReference type="NCBI Taxonomy" id="1974652"/>
    <lineage>
        <taxon>Bacteria</taxon>
        <taxon>Candidatus Magasanikiibacteriota</taxon>
    </lineage>
</organism>
<gene>
    <name evidence="1" type="ORF">COU35_05270</name>
</gene>
<dbReference type="AlphaFoldDB" id="A0A2H0TP26"/>
<protein>
    <submittedName>
        <fullName evidence="1">Uncharacterized protein</fullName>
    </submittedName>
</protein>
<dbReference type="Proteomes" id="UP000230154">
    <property type="component" value="Unassembled WGS sequence"/>
</dbReference>
<dbReference type="EMBL" id="PFCB01000036">
    <property type="protein sequence ID" value="PIR73913.1"/>
    <property type="molecule type" value="Genomic_DNA"/>
</dbReference>
<evidence type="ECO:0000313" key="2">
    <source>
        <dbReference type="Proteomes" id="UP000230154"/>
    </source>
</evidence>
<reference evidence="2" key="1">
    <citation type="submission" date="2017-09" db="EMBL/GenBank/DDBJ databases">
        <title>Depth-based differentiation of microbial function through sediment-hosted aquifers and enrichment of novel symbionts in the deep terrestrial subsurface.</title>
        <authorList>
            <person name="Probst A.J."/>
            <person name="Ladd B."/>
            <person name="Jarett J.K."/>
            <person name="Geller-Mcgrath D.E."/>
            <person name="Sieber C.M.K."/>
            <person name="Emerson J.B."/>
            <person name="Anantharaman K."/>
            <person name="Thomas B.C."/>
            <person name="Malmstrom R."/>
            <person name="Stieglmeier M."/>
            <person name="Klingl A."/>
            <person name="Woyke T."/>
            <person name="Ryan C.M."/>
            <person name="Banfield J.F."/>
        </authorList>
    </citation>
    <scope>NUCLEOTIDE SEQUENCE [LARGE SCALE GENOMIC DNA]</scope>
</reference>
<comment type="caution">
    <text evidence="1">The sequence shown here is derived from an EMBL/GenBank/DDBJ whole genome shotgun (WGS) entry which is preliminary data.</text>
</comment>
<name>A0A2H0TP26_9BACT</name>
<accession>A0A2H0TP26</accession>
<sequence length="218" mass="23961">MSANSQSTVFIVFAPQGSEDAQVNLALLKKKLLALKLKGRRSQVTHVVTCDGGIETAEQIAASLQPQPEIAADEAWSNRMRLFKDDEAYAAASELDPGWLNISCGLTPAQLQAQIRQHEDDILRLAFRLKGKLACLVSSGPLTAAAIYGMGLAKRDSPPLSFPKKYMPDKHTLAALLVDFHMGENKQLQPVMTFEQHFVQQPRSDRIIFVRQSNGSSS</sequence>
<proteinExistence type="predicted"/>
<evidence type="ECO:0000313" key="1">
    <source>
        <dbReference type="EMBL" id="PIR73913.1"/>
    </source>
</evidence>